<protein>
    <submittedName>
        <fullName evidence="1">Uncharacterized protein</fullName>
    </submittedName>
</protein>
<evidence type="ECO:0000313" key="1">
    <source>
        <dbReference type="EMBL" id="QQG45210.1"/>
    </source>
</evidence>
<accession>A0A7T5RK79</accession>
<gene>
    <name evidence="1" type="ORF">HYW89_04410</name>
</gene>
<evidence type="ECO:0000313" key="2">
    <source>
        <dbReference type="Proteomes" id="UP000595618"/>
    </source>
</evidence>
<organism evidence="1 2">
    <name type="scientific">Candidatus Sungiibacteriota bacterium</name>
    <dbReference type="NCBI Taxonomy" id="2750080"/>
    <lineage>
        <taxon>Bacteria</taxon>
        <taxon>Candidatus Sungiibacteriota</taxon>
    </lineage>
</organism>
<dbReference type="AlphaFoldDB" id="A0A7T5RK79"/>
<dbReference type="Proteomes" id="UP000595618">
    <property type="component" value="Chromosome"/>
</dbReference>
<sequence length="64" mass="7059">MKHGVDVTEATHVKVNGQLEKIVSKWGINDKGQLAKPSEGGFGVVTESGRRVSMWQAQSYSREE</sequence>
<proteinExistence type="predicted"/>
<name>A0A7T5RK79_9BACT</name>
<reference evidence="1 2" key="1">
    <citation type="submission" date="2020-07" db="EMBL/GenBank/DDBJ databases">
        <title>Huge and variable diversity of episymbiotic CPR bacteria and DPANN archaea in groundwater ecosystems.</title>
        <authorList>
            <person name="He C.Y."/>
            <person name="Keren R."/>
            <person name="Whittaker M."/>
            <person name="Farag I.F."/>
            <person name="Doudna J."/>
            <person name="Cate J.H.D."/>
            <person name="Banfield J.F."/>
        </authorList>
    </citation>
    <scope>NUCLEOTIDE SEQUENCE [LARGE SCALE GENOMIC DNA]</scope>
    <source>
        <strain evidence="1">NC_groundwater_541_Ag_S-0.1um_46_50</strain>
    </source>
</reference>
<dbReference type="EMBL" id="CP066690">
    <property type="protein sequence ID" value="QQG45210.1"/>
    <property type="molecule type" value="Genomic_DNA"/>
</dbReference>